<dbReference type="GO" id="GO:0005634">
    <property type="term" value="C:nucleus"/>
    <property type="evidence" value="ECO:0007669"/>
    <property type="project" value="UniProtKB-SubCell"/>
</dbReference>
<evidence type="ECO:0000256" key="7">
    <source>
        <dbReference type="ARBA" id="ARBA00023242"/>
    </source>
</evidence>
<dbReference type="GO" id="GO:0003677">
    <property type="term" value="F:DNA binding"/>
    <property type="evidence" value="ECO:0007669"/>
    <property type="project" value="UniProtKB-UniRule"/>
</dbReference>
<dbReference type="SMART" id="SM00389">
    <property type="entry name" value="HOX"/>
    <property type="match status" value="1"/>
</dbReference>
<reference evidence="14 15" key="1">
    <citation type="journal article" date="2019" name="Fungal Biol. Biotechnol.">
        <title>Draft genome sequence of fastidious pathogen Ceratobasidium theobromae, which causes vascular-streak dieback in Theobroma cacao.</title>
        <authorList>
            <person name="Ali S.S."/>
            <person name="Asman A."/>
            <person name="Shao J."/>
            <person name="Firmansyah A.P."/>
            <person name="Susilo A.W."/>
            <person name="Rosmana A."/>
            <person name="McMahon P."/>
            <person name="Junaid M."/>
            <person name="Guest D."/>
            <person name="Kheng T.Y."/>
            <person name="Meinhardt L.W."/>
            <person name="Bailey B.A."/>
        </authorList>
    </citation>
    <scope>NUCLEOTIDE SEQUENCE [LARGE SCALE GENOMIC DNA]</scope>
    <source>
        <strain evidence="14 15">CT2</strain>
    </source>
</reference>
<feature type="compositionally biased region" description="Low complexity" evidence="11">
    <location>
        <begin position="708"/>
        <end position="733"/>
    </location>
</feature>
<keyword evidence="6" id="KW-0804">Transcription</keyword>
<dbReference type="InterPro" id="IPR036864">
    <property type="entry name" value="Zn2-C6_fun-type_DNA-bd_sf"/>
</dbReference>
<keyword evidence="5 8" id="KW-0371">Homeobox</keyword>
<dbReference type="Gene3D" id="1.10.10.60">
    <property type="entry name" value="Homeodomain-like"/>
    <property type="match status" value="1"/>
</dbReference>
<keyword evidence="4 8" id="KW-0238">DNA-binding</keyword>
<dbReference type="SMART" id="SM00066">
    <property type="entry name" value="GAL4"/>
    <property type="match status" value="1"/>
</dbReference>
<gene>
    <name evidence="14" type="ORF">CTheo_4443</name>
</gene>
<dbReference type="PANTHER" id="PTHR47338:SF29">
    <property type="entry name" value="ZN(2)-C6 FUNGAL-TYPE DOMAIN-CONTAINING PROTEIN"/>
    <property type="match status" value="1"/>
</dbReference>
<feature type="DNA-binding region" description="Homeobox" evidence="8">
    <location>
        <begin position="643"/>
        <end position="702"/>
    </location>
</feature>
<keyword evidence="2" id="KW-0479">Metal-binding</keyword>
<dbReference type="Pfam" id="PF00046">
    <property type="entry name" value="Homeodomain"/>
    <property type="match status" value="1"/>
</dbReference>
<proteinExistence type="predicted"/>
<dbReference type="InterPro" id="IPR009057">
    <property type="entry name" value="Homeodomain-like_sf"/>
</dbReference>
<feature type="coiled-coil region" evidence="10">
    <location>
        <begin position="52"/>
        <end position="79"/>
    </location>
</feature>
<comment type="subcellular location">
    <subcellularLocation>
        <location evidence="1 8 9">Nucleus</location>
    </subcellularLocation>
</comment>
<evidence type="ECO:0000259" key="13">
    <source>
        <dbReference type="PROSITE" id="PS50071"/>
    </source>
</evidence>
<evidence type="ECO:0000256" key="11">
    <source>
        <dbReference type="SAM" id="MobiDB-lite"/>
    </source>
</evidence>
<organism evidence="14 15">
    <name type="scientific">Ceratobasidium theobromae</name>
    <dbReference type="NCBI Taxonomy" id="1582974"/>
    <lineage>
        <taxon>Eukaryota</taxon>
        <taxon>Fungi</taxon>
        <taxon>Dikarya</taxon>
        <taxon>Basidiomycota</taxon>
        <taxon>Agaricomycotina</taxon>
        <taxon>Agaricomycetes</taxon>
        <taxon>Cantharellales</taxon>
        <taxon>Ceratobasidiaceae</taxon>
        <taxon>Ceratobasidium</taxon>
    </lineage>
</organism>
<evidence type="ECO:0000256" key="2">
    <source>
        <dbReference type="ARBA" id="ARBA00022723"/>
    </source>
</evidence>
<feature type="domain" description="Zn(2)-C6 fungal-type" evidence="12">
    <location>
        <begin position="15"/>
        <end position="47"/>
    </location>
</feature>
<dbReference type="PROSITE" id="PS50048">
    <property type="entry name" value="ZN2_CY6_FUNGAL_2"/>
    <property type="match status" value="1"/>
</dbReference>
<dbReference type="EMBL" id="SSOP01000076">
    <property type="protein sequence ID" value="KAB5592122.1"/>
    <property type="molecule type" value="Genomic_DNA"/>
</dbReference>
<dbReference type="AlphaFoldDB" id="A0A5N5QK50"/>
<dbReference type="InterPro" id="IPR050815">
    <property type="entry name" value="TF_fung"/>
</dbReference>
<dbReference type="InterPro" id="IPR007219">
    <property type="entry name" value="XnlR_reg_dom"/>
</dbReference>
<keyword evidence="10" id="KW-0175">Coiled coil</keyword>
<dbReference type="Gene3D" id="4.10.240.10">
    <property type="entry name" value="Zn(2)-C6 fungal-type DNA-binding domain"/>
    <property type="match status" value="1"/>
</dbReference>
<feature type="domain" description="Homeobox" evidence="13">
    <location>
        <begin position="641"/>
        <end position="701"/>
    </location>
</feature>
<evidence type="ECO:0000256" key="9">
    <source>
        <dbReference type="RuleBase" id="RU000682"/>
    </source>
</evidence>
<dbReference type="PROSITE" id="PS50071">
    <property type="entry name" value="HOMEOBOX_2"/>
    <property type="match status" value="1"/>
</dbReference>
<dbReference type="CDD" id="cd00086">
    <property type="entry name" value="homeodomain"/>
    <property type="match status" value="1"/>
</dbReference>
<dbReference type="OrthoDB" id="2123952at2759"/>
<dbReference type="InterPro" id="IPR017970">
    <property type="entry name" value="Homeobox_CS"/>
</dbReference>
<dbReference type="Pfam" id="PF04082">
    <property type="entry name" value="Fungal_trans"/>
    <property type="match status" value="1"/>
</dbReference>
<protein>
    <submittedName>
        <fullName evidence="14">Fungal Zn(2)-cys(6) binuclear cluster domain containing protein</fullName>
    </submittedName>
</protein>
<dbReference type="InterPro" id="IPR001138">
    <property type="entry name" value="Zn2Cys6_DnaBD"/>
</dbReference>
<evidence type="ECO:0000256" key="1">
    <source>
        <dbReference type="ARBA" id="ARBA00004123"/>
    </source>
</evidence>
<evidence type="ECO:0000256" key="3">
    <source>
        <dbReference type="ARBA" id="ARBA00023015"/>
    </source>
</evidence>
<evidence type="ECO:0000259" key="12">
    <source>
        <dbReference type="PROSITE" id="PS50048"/>
    </source>
</evidence>
<feature type="region of interest" description="Disordered" evidence="11">
    <location>
        <begin position="701"/>
        <end position="755"/>
    </location>
</feature>
<sequence length="776" mass="86326">MAPKNKDAILNRGAACLECRKRKLKCDAVKPCCGSCVKSSRQDRCIYEEIRNKNLADQLEARVNQLERMVERMEREEQQPATLGSALPVGGATPSGIATLQAQASLGMFLPQDLDPSYADASLTCGSAVEAWSRLPDESHNYLVDIFMTYLPKSNLQVHVDRFMQSLTLPDEDPRSIHPAMLSAIYLLACYHWSDSLANYETSFLAQARAAMQDSLSKTDRLFTGYIQAGILVTEYLLNRGRFREAYHQMIQTARFSIGCNLHKITMSGMPGGLLPPPVDGLELGERILAFWAVFMLDQRCCIIMGLPSSFPKGDDIDTRSRIDTVWPNSINEYAEGQVATSDSMTLRFLCTDGPPFAMQDTDYMFRIRLQSFALYRFAGDGQLNVFTLQHTLKLSRVHALAEMSSADIELAINQFLRRIPAPDPSDQVNMPSVVIAHVVARAASIRLCARSSATQTMDERALEASLGCARMIHLLTVSDYDMWSLDIVLSYVWADCAKIITRHIKNKEQAGAREEGARLRPALSAILAGLSRAAQVYAVISERHVPGTWAAADDATDSEMQAIESLVASLSGCYIILITMSSHTLVVNRTPYSPRHPYHGFRNTQSTHYPRAFCHYTPVSSTYTSSTQMVVTLDGAPSLRPSVKSRKRVTPHQLKQLERVFASETHPSRGSREELARELGMELKSVTIWFQNKRQSIKRSVLSNGAPSRTSTSDDSMSDGRSSPSLWSSSESQATESKPQTPRDENKFDEDDVHYKETLAAQALCDLLFSAPRNS</sequence>
<dbReference type="CDD" id="cd12148">
    <property type="entry name" value="fungal_TF_MHR"/>
    <property type="match status" value="1"/>
</dbReference>
<dbReference type="SUPFAM" id="SSF46689">
    <property type="entry name" value="Homeodomain-like"/>
    <property type="match status" value="1"/>
</dbReference>
<comment type="caution">
    <text evidence="14">The sequence shown here is derived from an EMBL/GenBank/DDBJ whole genome shotgun (WGS) entry which is preliminary data.</text>
</comment>
<dbReference type="PANTHER" id="PTHR47338">
    <property type="entry name" value="ZN(II)2CYS6 TRANSCRIPTION FACTOR (EUROFUNG)-RELATED"/>
    <property type="match status" value="1"/>
</dbReference>
<evidence type="ECO:0000256" key="8">
    <source>
        <dbReference type="PROSITE-ProRule" id="PRU00108"/>
    </source>
</evidence>
<dbReference type="InterPro" id="IPR001356">
    <property type="entry name" value="HD"/>
</dbReference>
<dbReference type="CDD" id="cd00067">
    <property type="entry name" value="GAL4"/>
    <property type="match status" value="1"/>
</dbReference>
<evidence type="ECO:0000313" key="15">
    <source>
        <dbReference type="Proteomes" id="UP000383932"/>
    </source>
</evidence>
<dbReference type="SUPFAM" id="SSF57701">
    <property type="entry name" value="Zn2/Cys6 DNA-binding domain"/>
    <property type="match status" value="1"/>
</dbReference>
<evidence type="ECO:0000256" key="10">
    <source>
        <dbReference type="SAM" id="Coils"/>
    </source>
</evidence>
<dbReference type="GO" id="GO:0000981">
    <property type="term" value="F:DNA-binding transcription factor activity, RNA polymerase II-specific"/>
    <property type="evidence" value="ECO:0007669"/>
    <property type="project" value="InterPro"/>
</dbReference>
<dbReference type="Proteomes" id="UP000383932">
    <property type="component" value="Unassembled WGS sequence"/>
</dbReference>
<dbReference type="GO" id="GO:0006351">
    <property type="term" value="P:DNA-templated transcription"/>
    <property type="evidence" value="ECO:0007669"/>
    <property type="project" value="InterPro"/>
</dbReference>
<keyword evidence="3" id="KW-0805">Transcription regulation</keyword>
<keyword evidence="15" id="KW-1185">Reference proteome</keyword>
<evidence type="ECO:0000256" key="4">
    <source>
        <dbReference type="ARBA" id="ARBA00023125"/>
    </source>
</evidence>
<dbReference type="GO" id="GO:0008270">
    <property type="term" value="F:zinc ion binding"/>
    <property type="evidence" value="ECO:0007669"/>
    <property type="project" value="InterPro"/>
</dbReference>
<evidence type="ECO:0000256" key="6">
    <source>
        <dbReference type="ARBA" id="ARBA00023163"/>
    </source>
</evidence>
<keyword evidence="7 8" id="KW-0539">Nucleus</keyword>
<dbReference type="PROSITE" id="PS00463">
    <property type="entry name" value="ZN2_CY6_FUNGAL_1"/>
    <property type="match status" value="1"/>
</dbReference>
<accession>A0A5N5QK50</accession>
<evidence type="ECO:0000313" key="14">
    <source>
        <dbReference type="EMBL" id="KAB5592122.1"/>
    </source>
</evidence>
<name>A0A5N5QK50_9AGAM</name>
<dbReference type="Pfam" id="PF00172">
    <property type="entry name" value="Zn_clus"/>
    <property type="match status" value="1"/>
</dbReference>
<dbReference type="PROSITE" id="PS00027">
    <property type="entry name" value="HOMEOBOX_1"/>
    <property type="match status" value="1"/>
</dbReference>
<evidence type="ECO:0000256" key="5">
    <source>
        <dbReference type="ARBA" id="ARBA00023155"/>
    </source>
</evidence>